<evidence type="ECO:0000256" key="2">
    <source>
        <dbReference type="ARBA" id="ARBA00005861"/>
    </source>
</evidence>
<evidence type="ECO:0000259" key="6">
    <source>
        <dbReference type="PROSITE" id="PS50404"/>
    </source>
</evidence>
<dbReference type="InterPro" id="IPR050213">
    <property type="entry name" value="GST_superfamily"/>
</dbReference>
<feature type="non-terminal residue" evidence="7">
    <location>
        <position position="77"/>
    </location>
</feature>
<proteinExistence type="inferred from homology"/>
<dbReference type="PANTHER" id="PTHR11571">
    <property type="entry name" value="GLUTATHIONE S-TRANSFERASE"/>
    <property type="match status" value="1"/>
</dbReference>
<dbReference type="SUPFAM" id="SSF52833">
    <property type="entry name" value="Thioredoxin-like"/>
    <property type="match status" value="1"/>
</dbReference>
<dbReference type="AlphaFoldDB" id="A0A7R9FV37"/>
<keyword evidence="8" id="KW-1185">Reference proteome</keyword>
<dbReference type="PROSITE" id="PS50404">
    <property type="entry name" value="GST_NTER"/>
    <property type="match status" value="1"/>
</dbReference>
<protein>
    <recommendedName>
        <fullName evidence="3">glutathione transferase</fullName>
        <ecNumber evidence="3">2.5.1.18</ecNumber>
    </recommendedName>
</protein>
<organism evidence="7">
    <name type="scientific">Darwinula stevensoni</name>
    <dbReference type="NCBI Taxonomy" id="69355"/>
    <lineage>
        <taxon>Eukaryota</taxon>
        <taxon>Metazoa</taxon>
        <taxon>Ecdysozoa</taxon>
        <taxon>Arthropoda</taxon>
        <taxon>Crustacea</taxon>
        <taxon>Oligostraca</taxon>
        <taxon>Ostracoda</taxon>
        <taxon>Podocopa</taxon>
        <taxon>Podocopida</taxon>
        <taxon>Darwinulocopina</taxon>
        <taxon>Darwinuloidea</taxon>
        <taxon>Darwinulidae</taxon>
        <taxon>Darwinula</taxon>
    </lineage>
</organism>
<dbReference type="GO" id="GO:0006749">
    <property type="term" value="P:glutathione metabolic process"/>
    <property type="evidence" value="ECO:0007669"/>
    <property type="project" value="TreeGrafter"/>
</dbReference>
<dbReference type="Gene3D" id="1.20.1050.10">
    <property type="match status" value="1"/>
</dbReference>
<comment type="similarity">
    <text evidence="2">Belongs to the GST superfamily. Mu family.</text>
</comment>
<dbReference type="EMBL" id="LR943259">
    <property type="protein sequence ID" value="CAD7255656.1"/>
    <property type="molecule type" value="Genomic_DNA"/>
</dbReference>
<feature type="non-terminal residue" evidence="7">
    <location>
        <position position="1"/>
    </location>
</feature>
<reference evidence="7" key="1">
    <citation type="submission" date="2020-11" db="EMBL/GenBank/DDBJ databases">
        <authorList>
            <person name="Tran Van P."/>
        </authorList>
    </citation>
    <scope>NUCLEOTIDE SEQUENCE</scope>
</reference>
<dbReference type="EMBL" id="CAJPEV010043741">
    <property type="protein sequence ID" value="CAG0910166.1"/>
    <property type="molecule type" value="Genomic_DNA"/>
</dbReference>
<comment type="function">
    <text evidence="1">Conjugation of reduced glutathione to a wide number of exogenous and endogenous hydrophobic electrophiles.</text>
</comment>
<dbReference type="Gene3D" id="3.40.30.10">
    <property type="entry name" value="Glutaredoxin"/>
    <property type="match status" value="1"/>
</dbReference>
<comment type="catalytic activity">
    <reaction evidence="5">
        <text>RX + glutathione = an S-substituted glutathione + a halide anion + H(+)</text>
        <dbReference type="Rhea" id="RHEA:16437"/>
        <dbReference type="ChEBI" id="CHEBI:15378"/>
        <dbReference type="ChEBI" id="CHEBI:16042"/>
        <dbReference type="ChEBI" id="CHEBI:17792"/>
        <dbReference type="ChEBI" id="CHEBI:57925"/>
        <dbReference type="ChEBI" id="CHEBI:90779"/>
        <dbReference type="EC" id="2.5.1.18"/>
    </reaction>
</comment>
<dbReference type="OrthoDB" id="414243at2759"/>
<evidence type="ECO:0000256" key="3">
    <source>
        <dbReference type="ARBA" id="ARBA00012452"/>
    </source>
</evidence>
<sequence length="77" mass="8883">DGLGLDFPNLPYYIDGDVKLSQSLSIIRHLGRKHGLYGQTEEEQCRQDMAEQQHVDLKMAMIRAVYFQFVCALRDLP</sequence>
<evidence type="ECO:0000313" key="8">
    <source>
        <dbReference type="Proteomes" id="UP000677054"/>
    </source>
</evidence>
<dbReference type="PANTHER" id="PTHR11571:SF222">
    <property type="entry name" value="GLUTATHIONE TRANSFERASE"/>
    <property type="match status" value="1"/>
</dbReference>
<dbReference type="EC" id="2.5.1.18" evidence="3"/>
<evidence type="ECO:0000256" key="1">
    <source>
        <dbReference type="ARBA" id="ARBA00003701"/>
    </source>
</evidence>
<evidence type="ECO:0000256" key="4">
    <source>
        <dbReference type="ARBA" id="ARBA00022679"/>
    </source>
</evidence>
<evidence type="ECO:0000256" key="5">
    <source>
        <dbReference type="ARBA" id="ARBA00047960"/>
    </source>
</evidence>
<gene>
    <name evidence="7" type="ORF">DSTB1V02_LOCUS15401</name>
</gene>
<dbReference type="InterPro" id="IPR004045">
    <property type="entry name" value="Glutathione_S-Trfase_N"/>
</dbReference>
<feature type="domain" description="GST N-terminal" evidence="6">
    <location>
        <begin position="1"/>
        <end position="38"/>
    </location>
</feature>
<name>A0A7R9FV37_9CRUS</name>
<keyword evidence="4" id="KW-0808">Transferase</keyword>
<accession>A0A7R9FV37</accession>
<dbReference type="Proteomes" id="UP000677054">
    <property type="component" value="Unassembled WGS sequence"/>
</dbReference>
<dbReference type="GO" id="GO:0004364">
    <property type="term" value="F:glutathione transferase activity"/>
    <property type="evidence" value="ECO:0007669"/>
    <property type="project" value="UniProtKB-EC"/>
</dbReference>
<evidence type="ECO:0000313" key="7">
    <source>
        <dbReference type="EMBL" id="CAD7255656.1"/>
    </source>
</evidence>
<dbReference type="InterPro" id="IPR036249">
    <property type="entry name" value="Thioredoxin-like_sf"/>
</dbReference>